<dbReference type="PANTHER" id="PTHR47959:SF1">
    <property type="entry name" value="ATP-DEPENDENT RNA HELICASE DBPA"/>
    <property type="match status" value="1"/>
</dbReference>
<keyword evidence="1" id="KW-0547">Nucleotide-binding</keyword>
<evidence type="ECO:0000256" key="3">
    <source>
        <dbReference type="ARBA" id="ARBA00022806"/>
    </source>
</evidence>
<dbReference type="InterPro" id="IPR001650">
    <property type="entry name" value="Helicase_C-like"/>
</dbReference>
<evidence type="ECO:0000256" key="2">
    <source>
        <dbReference type="ARBA" id="ARBA00022801"/>
    </source>
</evidence>
<feature type="compositionally biased region" description="Basic residues" evidence="6">
    <location>
        <begin position="414"/>
        <end position="437"/>
    </location>
</feature>
<evidence type="ECO:0000259" key="8">
    <source>
        <dbReference type="PROSITE" id="PS51194"/>
    </source>
</evidence>
<dbReference type="InterPro" id="IPR027417">
    <property type="entry name" value="P-loop_NTPase"/>
</dbReference>
<proteinExistence type="inferred from homology"/>
<protein>
    <submittedName>
        <fullName evidence="9">ATP-dependent RNA helicase</fullName>
    </submittedName>
</protein>
<sequence length="443" mass="50038">MIEVFQKHFEQLGFSEQTAIQTAVFSALSEDTSVLGIAPTGSGKTIAFTLPVLPKLMPKQGVQMLVLSPSQELAMQTTSVIRDWAKLLDLKVLAVTGGANVSRQTDKLKQHPEIVVGTPGRILHLIDEGKLKLGKLETMIIDEADDMLQDETLAVIEDIERTTPMTSQLGFFSATRTKVLDDLTMMFGRDIIEFDVRNEDHTQGVVKHTGLEVGNEKRVEILKRLSRVKDMRALVFFNQLKTMNYVASRLKHEHVQVGVLGGQQRSTDREKSMRMFRNRQLKLLLTTDVVARGLDIAKLPTVINFDLPTNAITYTHRAGRTGRQGEPGLVINLGNDHDLRDFKKLIAEVDYELEPVYFDKSKLTSERPKSVAHKATTIQETSSKQVRETQNKDTSEVTKRVHKTLDPKHASLPKAKRRKKNKNKKDKGIRLKRQRQAAKKEFE</sequence>
<keyword evidence="3 9" id="KW-0347">Helicase</keyword>
<accession>A0A0R1REF9</accession>
<dbReference type="KEGG" id="lol:LACOL_0572"/>
<feature type="domain" description="Helicase ATP-binding" evidence="7">
    <location>
        <begin position="25"/>
        <end position="194"/>
    </location>
</feature>
<dbReference type="InterPro" id="IPR011545">
    <property type="entry name" value="DEAD/DEAH_box_helicase_dom"/>
</dbReference>
<dbReference type="PROSITE" id="PS51192">
    <property type="entry name" value="HELICASE_ATP_BIND_1"/>
    <property type="match status" value="1"/>
</dbReference>
<evidence type="ECO:0000256" key="6">
    <source>
        <dbReference type="SAM" id="MobiDB-lite"/>
    </source>
</evidence>
<dbReference type="AlphaFoldDB" id="A0A0R1REF9"/>
<gene>
    <name evidence="9" type="ORF">FC70_GL000728</name>
</gene>
<keyword evidence="10" id="KW-1185">Reference proteome</keyword>
<dbReference type="Gene3D" id="3.40.50.300">
    <property type="entry name" value="P-loop containing nucleotide triphosphate hydrolases"/>
    <property type="match status" value="2"/>
</dbReference>
<feature type="compositionally biased region" description="Basic and acidic residues" evidence="6">
    <location>
        <begin position="385"/>
        <end position="409"/>
    </location>
</feature>
<dbReference type="Proteomes" id="UP000051697">
    <property type="component" value="Unassembled WGS sequence"/>
</dbReference>
<keyword evidence="2" id="KW-0378">Hydrolase</keyword>
<dbReference type="InterPro" id="IPR050079">
    <property type="entry name" value="DEAD_box_RNA_helicase"/>
</dbReference>
<dbReference type="GO" id="GO:0003724">
    <property type="term" value="F:RNA helicase activity"/>
    <property type="evidence" value="ECO:0007669"/>
    <property type="project" value="TreeGrafter"/>
</dbReference>
<evidence type="ECO:0000256" key="4">
    <source>
        <dbReference type="ARBA" id="ARBA00022840"/>
    </source>
</evidence>
<keyword evidence="4" id="KW-0067">ATP-binding</keyword>
<evidence type="ECO:0000313" key="10">
    <source>
        <dbReference type="Proteomes" id="UP000051697"/>
    </source>
</evidence>
<dbReference type="InterPro" id="IPR014001">
    <property type="entry name" value="Helicase_ATP-bd"/>
</dbReference>
<dbReference type="GO" id="GO:0005524">
    <property type="term" value="F:ATP binding"/>
    <property type="evidence" value="ECO:0007669"/>
    <property type="project" value="UniProtKB-KW"/>
</dbReference>
<evidence type="ECO:0000256" key="1">
    <source>
        <dbReference type="ARBA" id="ARBA00022741"/>
    </source>
</evidence>
<comment type="similarity">
    <text evidence="5">Belongs to the DEAD box helicase family.</text>
</comment>
<dbReference type="CDD" id="cd00268">
    <property type="entry name" value="DEADc"/>
    <property type="match status" value="1"/>
</dbReference>
<dbReference type="PROSITE" id="PS51194">
    <property type="entry name" value="HELICASE_CTER"/>
    <property type="match status" value="1"/>
</dbReference>
<reference evidence="9 10" key="1">
    <citation type="journal article" date="2015" name="Genome Announc.">
        <title>Expanding the biotechnology potential of lactobacilli through comparative genomics of 213 strains and associated genera.</title>
        <authorList>
            <person name="Sun Z."/>
            <person name="Harris H.M."/>
            <person name="McCann A."/>
            <person name="Guo C."/>
            <person name="Argimon S."/>
            <person name="Zhang W."/>
            <person name="Yang X."/>
            <person name="Jeffery I.B."/>
            <person name="Cooney J.C."/>
            <person name="Kagawa T.F."/>
            <person name="Liu W."/>
            <person name="Song Y."/>
            <person name="Salvetti E."/>
            <person name="Wrobel A."/>
            <person name="Rasinkangas P."/>
            <person name="Parkhill J."/>
            <person name="Rea M.C."/>
            <person name="O'Sullivan O."/>
            <person name="Ritari J."/>
            <person name="Douillard F.P."/>
            <person name="Paul Ross R."/>
            <person name="Yang R."/>
            <person name="Briner A.E."/>
            <person name="Felis G.E."/>
            <person name="de Vos W.M."/>
            <person name="Barrangou R."/>
            <person name="Klaenhammer T.R."/>
            <person name="Caufield P.W."/>
            <person name="Cui Y."/>
            <person name="Zhang H."/>
            <person name="O'Toole P.W."/>
        </authorList>
    </citation>
    <scope>NUCLEOTIDE SEQUENCE [LARGE SCALE GENOMIC DNA]</scope>
    <source>
        <strain evidence="9 10">DSM 15707</strain>
    </source>
</reference>
<dbReference type="GO" id="GO:0005829">
    <property type="term" value="C:cytosol"/>
    <property type="evidence" value="ECO:0007669"/>
    <property type="project" value="TreeGrafter"/>
</dbReference>
<feature type="domain" description="Helicase C-terminal" evidence="8">
    <location>
        <begin position="220"/>
        <end position="364"/>
    </location>
</feature>
<dbReference type="CDD" id="cd18787">
    <property type="entry name" value="SF2_C_DEAD"/>
    <property type="match status" value="1"/>
</dbReference>
<dbReference type="PANTHER" id="PTHR47959">
    <property type="entry name" value="ATP-DEPENDENT RNA HELICASE RHLE-RELATED"/>
    <property type="match status" value="1"/>
</dbReference>
<dbReference type="GO" id="GO:0016787">
    <property type="term" value="F:hydrolase activity"/>
    <property type="evidence" value="ECO:0007669"/>
    <property type="project" value="UniProtKB-KW"/>
</dbReference>
<dbReference type="SMART" id="SM00490">
    <property type="entry name" value="HELICc"/>
    <property type="match status" value="1"/>
</dbReference>
<comment type="caution">
    <text evidence="9">The sequence shown here is derived from an EMBL/GenBank/DDBJ whole genome shotgun (WGS) entry which is preliminary data.</text>
</comment>
<dbReference type="PATRIC" id="fig|1423778.4.peg.759"/>
<dbReference type="GO" id="GO:0003676">
    <property type="term" value="F:nucleic acid binding"/>
    <property type="evidence" value="ECO:0007669"/>
    <property type="project" value="InterPro"/>
</dbReference>
<name>A0A0R1REF9_9LACO</name>
<dbReference type="InterPro" id="IPR044742">
    <property type="entry name" value="DEAD/DEAH_RhlB"/>
</dbReference>
<evidence type="ECO:0000313" key="9">
    <source>
        <dbReference type="EMBL" id="KRL55132.1"/>
    </source>
</evidence>
<dbReference type="Pfam" id="PF00271">
    <property type="entry name" value="Helicase_C"/>
    <property type="match status" value="1"/>
</dbReference>
<dbReference type="STRING" id="1423778.FC70_GL000728"/>
<feature type="region of interest" description="Disordered" evidence="6">
    <location>
        <begin position="364"/>
        <end position="443"/>
    </location>
</feature>
<dbReference type="SUPFAM" id="SSF52540">
    <property type="entry name" value="P-loop containing nucleoside triphosphate hydrolases"/>
    <property type="match status" value="1"/>
</dbReference>
<dbReference type="RefSeq" id="WP_057889698.1">
    <property type="nucleotide sequence ID" value="NZ_AZFE01000031.1"/>
</dbReference>
<dbReference type="SMART" id="SM00487">
    <property type="entry name" value="DEXDc"/>
    <property type="match status" value="1"/>
</dbReference>
<evidence type="ECO:0000256" key="5">
    <source>
        <dbReference type="ARBA" id="ARBA00038437"/>
    </source>
</evidence>
<dbReference type="OrthoDB" id="9805696at2"/>
<dbReference type="EMBL" id="AZFE01000031">
    <property type="protein sequence ID" value="KRL55132.1"/>
    <property type="molecule type" value="Genomic_DNA"/>
</dbReference>
<dbReference type="Pfam" id="PF00270">
    <property type="entry name" value="DEAD"/>
    <property type="match status" value="1"/>
</dbReference>
<evidence type="ECO:0000259" key="7">
    <source>
        <dbReference type="PROSITE" id="PS51192"/>
    </source>
</evidence>
<organism evidence="9 10">
    <name type="scientific">Paucilactobacillus oligofermentans DSM 15707 = LMG 22743</name>
    <dbReference type="NCBI Taxonomy" id="1423778"/>
    <lineage>
        <taxon>Bacteria</taxon>
        <taxon>Bacillati</taxon>
        <taxon>Bacillota</taxon>
        <taxon>Bacilli</taxon>
        <taxon>Lactobacillales</taxon>
        <taxon>Lactobacillaceae</taxon>
        <taxon>Paucilactobacillus</taxon>
    </lineage>
</organism>